<dbReference type="InterPro" id="IPR006145">
    <property type="entry name" value="PsdUridine_synth_RsuA/RluA"/>
</dbReference>
<dbReference type="CDD" id="cd02869">
    <property type="entry name" value="PseudoU_synth_RluA_like"/>
    <property type="match status" value="1"/>
</dbReference>
<dbReference type="OrthoDB" id="9807829at2"/>
<dbReference type="Proteomes" id="UP000253769">
    <property type="component" value="Unassembled WGS sequence"/>
</dbReference>
<dbReference type="EMBL" id="QQOH01000001">
    <property type="protein sequence ID" value="RDE24896.1"/>
    <property type="molecule type" value="Genomic_DNA"/>
</dbReference>
<dbReference type="PANTHER" id="PTHR21600:SF87">
    <property type="entry name" value="RNA PSEUDOURIDYLATE SYNTHASE DOMAIN-CONTAINING PROTEIN 1"/>
    <property type="match status" value="1"/>
</dbReference>
<comment type="similarity">
    <text evidence="1">Belongs to the pseudouridine synthase RluA family.</text>
</comment>
<proteinExistence type="inferred from homology"/>
<dbReference type="InterPro" id="IPR050188">
    <property type="entry name" value="RluA_PseudoU_synthase"/>
</dbReference>
<dbReference type="PROSITE" id="PS01129">
    <property type="entry name" value="PSI_RLU"/>
    <property type="match status" value="1"/>
</dbReference>
<feature type="domain" description="Pseudouridine synthase RsuA/RluA-like" evidence="2">
    <location>
        <begin position="14"/>
        <end position="156"/>
    </location>
</feature>
<dbReference type="GO" id="GO:0009982">
    <property type="term" value="F:pseudouridine synthase activity"/>
    <property type="evidence" value="ECO:0007669"/>
    <property type="project" value="InterPro"/>
</dbReference>
<evidence type="ECO:0000313" key="4">
    <source>
        <dbReference type="Proteomes" id="UP000253769"/>
    </source>
</evidence>
<dbReference type="Gene3D" id="3.30.2350.10">
    <property type="entry name" value="Pseudouridine synthase"/>
    <property type="match status" value="1"/>
</dbReference>
<dbReference type="InterPro" id="IPR006508">
    <property type="entry name" value="PsdUridine_synth_RluA-like"/>
</dbReference>
<dbReference type="Pfam" id="PF00849">
    <property type="entry name" value="PseudoU_synth_2"/>
    <property type="match status" value="1"/>
</dbReference>
<dbReference type="AlphaFoldDB" id="A0A369WWH7"/>
<dbReference type="GO" id="GO:0140098">
    <property type="term" value="F:catalytic activity, acting on RNA"/>
    <property type="evidence" value="ECO:0007669"/>
    <property type="project" value="UniProtKB-ARBA"/>
</dbReference>
<sequence length="233" mass="26501">MSKRFEVVDIQPGFVVIDKSAEVSFHSEAEQPGLVTEVETQLGVEKLYPVHRLDRMTSGLLLLATSAEAAEQLNRQFRQGTVQKYYLALSDRKPKKKQGLISGDMAKGRRGSWRLLKSKQNPARTRFFSVGLGDGLRLYLLKPLTGKTHQIRVALKSIGAPILGDRRYYPLDANQQTLRPDRGYLHAYAIGFEFDGEHHRYRLLPRQGGWFQSELVVDQLQRLGDPDQLAWPD</sequence>
<comment type="caution">
    <text evidence="3">The sequence shown here is derived from an EMBL/GenBank/DDBJ whole genome shotgun (WGS) entry which is preliminary data.</text>
</comment>
<dbReference type="InterPro" id="IPR020103">
    <property type="entry name" value="PsdUridine_synth_cat_dom_sf"/>
</dbReference>
<dbReference type="NCBIfam" id="TIGR01621">
    <property type="entry name" value="RluA-like"/>
    <property type="match status" value="1"/>
</dbReference>
<reference evidence="3 4" key="1">
    <citation type="submission" date="2018-07" db="EMBL/GenBank/DDBJ databases">
        <title>Motiliproteus coralliicola sp. nov., a bacterium isolated from Coral.</title>
        <authorList>
            <person name="Wang G."/>
        </authorList>
    </citation>
    <scope>NUCLEOTIDE SEQUENCE [LARGE SCALE GENOMIC DNA]</scope>
    <source>
        <strain evidence="3 4">C34</strain>
    </source>
</reference>
<evidence type="ECO:0000256" key="1">
    <source>
        <dbReference type="ARBA" id="ARBA00010876"/>
    </source>
</evidence>
<gene>
    <name evidence="3" type="ORF">DV711_04750</name>
</gene>
<protein>
    <submittedName>
        <fullName evidence="3">TIGR01621 family pseudouridine synthase</fullName>
    </submittedName>
</protein>
<organism evidence="3 4">
    <name type="scientific">Motiliproteus coralliicola</name>
    <dbReference type="NCBI Taxonomy" id="2283196"/>
    <lineage>
        <taxon>Bacteria</taxon>
        <taxon>Pseudomonadati</taxon>
        <taxon>Pseudomonadota</taxon>
        <taxon>Gammaproteobacteria</taxon>
        <taxon>Oceanospirillales</taxon>
        <taxon>Oceanospirillaceae</taxon>
        <taxon>Motiliproteus</taxon>
    </lineage>
</organism>
<dbReference type="GO" id="GO:0003723">
    <property type="term" value="F:RNA binding"/>
    <property type="evidence" value="ECO:0007669"/>
    <property type="project" value="InterPro"/>
</dbReference>
<dbReference type="SUPFAM" id="SSF55120">
    <property type="entry name" value="Pseudouridine synthase"/>
    <property type="match status" value="1"/>
</dbReference>
<dbReference type="InterPro" id="IPR006224">
    <property type="entry name" value="PsdUridine_synth_RluA-like_CS"/>
</dbReference>
<evidence type="ECO:0000313" key="3">
    <source>
        <dbReference type="EMBL" id="RDE24896.1"/>
    </source>
</evidence>
<dbReference type="PANTHER" id="PTHR21600">
    <property type="entry name" value="MITOCHONDRIAL RNA PSEUDOURIDINE SYNTHASE"/>
    <property type="match status" value="1"/>
</dbReference>
<keyword evidence="4" id="KW-1185">Reference proteome</keyword>
<evidence type="ECO:0000259" key="2">
    <source>
        <dbReference type="Pfam" id="PF00849"/>
    </source>
</evidence>
<name>A0A369WWH7_9GAMM</name>
<dbReference type="RefSeq" id="WP_114694487.1">
    <property type="nucleotide sequence ID" value="NZ_QQOH01000001.1"/>
</dbReference>
<accession>A0A369WWH7</accession>
<dbReference type="GO" id="GO:0000455">
    <property type="term" value="P:enzyme-directed rRNA pseudouridine synthesis"/>
    <property type="evidence" value="ECO:0007669"/>
    <property type="project" value="TreeGrafter"/>
</dbReference>